<dbReference type="FunFam" id="3.30.200.20:FF:000195">
    <property type="entry name" value="G-type lectin S-receptor-like serine/threonine-protein kinase"/>
    <property type="match status" value="1"/>
</dbReference>
<dbReference type="CDD" id="cd14066">
    <property type="entry name" value="STKc_IRAK"/>
    <property type="match status" value="1"/>
</dbReference>
<evidence type="ECO:0000256" key="15">
    <source>
        <dbReference type="ARBA" id="ARBA00023180"/>
    </source>
</evidence>
<dbReference type="Pfam" id="PF01657">
    <property type="entry name" value="Stress-antifung"/>
    <property type="match status" value="2"/>
</dbReference>
<keyword evidence="11 19" id="KW-1133">Transmembrane helix</keyword>
<evidence type="ECO:0000256" key="14">
    <source>
        <dbReference type="ARBA" id="ARBA00023170"/>
    </source>
</evidence>
<keyword evidence="15" id="KW-0325">Glycoprotein</keyword>
<evidence type="ECO:0000256" key="7">
    <source>
        <dbReference type="ARBA" id="ARBA00022737"/>
    </source>
</evidence>
<dbReference type="GO" id="GO:0004674">
    <property type="term" value="F:protein serine/threonine kinase activity"/>
    <property type="evidence" value="ECO:0000318"/>
    <property type="project" value="GO_Central"/>
</dbReference>
<dbReference type="PROSITE" id="PS00107">
    <property type="entry name" value="PROTEIN_KINASE_ATP"/>
    <property type="match status" value="1"/>
</dbReference>
<protein>
    <recommendedName>
        <fullName evidence="2">non-specific serine/threonine protein kinase</fullName>
        <ecNumber evidence="2">2.7.11.1</ecNumber>
    </recommendedName>
</protein>
<evidence type="ECO:0000256" key="11">
    <source>
        <dbReference type="ARBA" id="ARBA00022989"/>
    </source>
</evidence>
<dbReference type="FunFam" id="3.30.430.20:FF:000002">
    <property type="entry name" value="Cysteine-rich receptor-like protein kinase 10"/>
    <property type="match status" value="1"/>
</dbReference>
<evidence type="ECO:0000256" key="2">
    <source>
        <dbReference type="ARBA" id="ARBA00012513"/>
    </source>
</evidence>
<dbReference type="OrthoDB" id="1908162at2759"/>
<keyword evidence="7" id="KW-0677">Repeat</keyword>
<dbReference type="Pfam" id="PF07714">
    <property type="entry name" value="PK_Tyr_Ser-Thr"/>
    <property type="match status" value="1"/>
</dbReference>
<dbReference type="GO" id="GO:0005524">
    <property type="term" value="F:ATP binding"/>
    <property type="evidence" value="ECO:0007669"/>
    <property type="project" value="UniProtKB-UniRule"/>
</dbReference>
<evidence type="ECO:0000256" key="8">
    <source>
        <dbReference type="ARBA" id="ARBA00022741"/>
    </source>
</evidence>
<dbReference type="Proteomes" id="UP000235220">
    <property type="component" value="Chromosome 3"/>
</dbReference>
<keyword evidence="13" id="KW-1015">Disulfide bond</keyword>
<evidence type="ECO:0000256" key="19">
    <source>
        <dbReference type="SAM" id="Phobius"/>
    </source>
</evidence>
<dbReference type="GO" id="GO:0007165">
    <property type="term" value="P:signal transduction"/>
    <property type="evidence" value="ECO:0000318"/>
    <property type="project" value="GO_Central"/>
</dbReference>
<name>A0A6P9EJS7_JUGRE</name>
<feature type="domain" description="Gnk2-homologous" evidence="21">
    <location>
        <begin position="168"/>
        <end position="275"/>
    </location>
</feature>
<dbReference type="PANTHER" id="PTHR27002">
    <property type="entry name" value="RECEPTOR-LIKE SERINE/THREONINE-PROTEIN KINASE SD1-8"/>
    <property type="match status" value="1"/>
</dbReference>
<dbReference type="InParanoid" id="A0A6P9EJS7"/>
<evidence type="ECO:0000256" key="5">
    <source>
        <dbReference type="ARBA" id="ARBA00022692"/>
    </source>
</evidence>
<comment type="catalytic activity">
    <reaction evidence="16">
        <text>L-threonyl-[protein] + ATP = O-phospho-L-threonyl-[protein] + ADP + H(+)</text>
        <dbReference type="Rhea" id="RHEA:46608"/>
        <dbReference type="Rhea" id="RHEA-COMP:11060"/>
        <dbReference type="Rhea" id="RHEA-COMP:11605"/>
        <dbReference type="ChEBI" id="CHEBI:15378"/>
        <dbReference type="ChEBI" id="CHEBI:30013"/>
        <dbReference type="ChEBI" id="CHEBI:30616"/>
        <dbReference type="ChEBI" id="CHEBI:61977"/>
        <dbReference type="ChEBI" id="CHEBI:456216"/>
        <dbReference type="EC" id="2.7.11.1"/>
    </reaction>
</comment>
<dbReference type="Gene3D" id="3.30.430.20">
    <property type="entry name" value="Gnk2 domain, C-X8-C-X2-C motif"/>
    <property type="match status" value="2"/>
</dbReference>
<dbReference type="KEGG" id="jre:109013024"/>
<evidence type="ECO:0000256" key="4">
    <source>
        <dbReference type="ARBA" id="ARBA00022679"/>
    </source>
</evidence>
<evidence type="ECO:0000256" key="6">
    <source>
        <dbReference type="ARBA" id="ARBA00022729"/>
    </source>
</evidence>
<dbReference type="PROSITE" id="PS00108">
    <property type="entry name" value="PROTEIN_KINASE_ST"/>
    <property type="match status" value="1"/>
</dbReference>
<dbReference type="Gene3D" id="1.10.510.10">
    <property type="entry name" value="Transferase(Phosphotransferase) domain 1"/>
    <property type="match status" value="1"/>
</dbReference>
<dbReference type="AlphaFoldDB" id="A0A6P9EJS7"/>
<accession>A0A6P9EJS7</accession>
<keyword evidence="4" id="KW-0808">Transferase</keyword>
<evidence type="ECO:0000259" key="20">
    <source>
        <dbReference type="PROSITE" id="PS50011"/>
    </source>
</evidence>
<dbReference type="InterPro" id="IPR001245">
    <property type="entry name" value="Ser-Thr/Tyr_kinase_cat_dom"/>
</dbReference>
<comment type="catalytic activity">
    <reaction evidence="17">
        <text>L-seryl-[protein] + ATP = O-phospho-L-seryl-[protein] + ADP + H(+)</text>
        <dbReference type="Rhea" id="RHEA:17989"/>
        <dbReference type="Rhea" id="RHEA-COMP:9863"/>
        <dbReference type="Rhea" id="RHEA-COMP:11604"/>
        <dbReference type="ChEBI" id="CHEBI:15378"/>
        <dbReference type="ChEBI" id="CHEBI:29999"/>
        <dbReference type="ChEBI" id="CHEBI:30616"/>
        <dbReference type="ChEBI" id="CHEBI:83421"/>
        <dbReference type="ChEBI" id="CHEBI:456216"/>
        <dbReference type="EC" id="2.7.11.1"/>
    </reaction>
</comment>
<keyword evidence="14" id="KW-0675">Receptor</keyword>
<dbReference type="EC" id="2.7.11.1" evidence="2"/>
<evidence type="ECO:0000256" key="1">
    <source>
        <dbReference type="ARBA" id="ARBA00004167"/>
    </source>
</evidence>
<dbReference type="CDD" id="cd23509">
    <property type="entry name" value="Gnk2-like"/>
    <property type="match status" value="2"/>
</dbReference>
<evidence type="ECO:0000256" key="13">
    <source>
        <dbReference type="ARBA" id="ARBA00023157"/>
    </source>
</evidence>
<evidence type="ECO:0000256" key="12">
    <source>
        <dbReference type="ARBA" id="ARBA00023136"/>
    </source>
</evidence>
<dbReference type="GeneID" id="109013024"/>
<dbReference type="SMART" id="SM00220">
    <property type="entry name" value="S_TKc"/>
    <property type="match status" value="1"/>
</dbReference>
<dbReference type="InterPro" id="IPR008271">
    <property type="entry name" value="Ser/Thr_kinase_AS"/>
</dbReference>
<feature type="domain" description="Protein kinase" evidence="20">
    <location>
        <begin position="376"/>
        <end position="662"/>
    </location>
</feature>
<keyword evidence="10 18" id="KW-0067">ATP-binding</keyword>
<dbReference type="GO" id="GO:0005886">
    <property type="term" value="C:plasma membrane"/>
    <property type="evidence" value="ECO:0000318"/>
    <property type="project" value="GO_Central"/>
</dbReference>
<dbReference type="RefSeq" id="XP_035544308.1">
    <property type="nucleotide sequence ID" value="XM_035688415.1"/>
</dbReference>
<evidence type="ECO:0000259" key="21">
    <source>
        <dbReference type="PROSITE" id="PS51473"/>
    </source>
</evidence>
<evidence type="ECO:0000256" key="9">
    <source>
        <dbReference type="ARBA" id="ARBA00022777"/>
    </source>
</evidence>
<keyword evidence="22" id="KW-1185">Reference proteome</keyword>
<keyword evidence="3" id="KW-0723">Serine/threonine-protein kinase</keyword>
<keyword evidence="12 19" id="KW-0472">Membrane</keyword>
<dbReference type="PROSITE" id="PS51473">
    <property type="entry name" value="GNK2"/>
    <property type="match status" value="2"/>
</dbReference>
<evidence type="ECO:0000256" key="18">
    <source>
        <dbReference type="PROSITE-ProRule" id="PRU10141"/>
    </source>
</evidence>
<organism evidence="22 23">
    <name type="scientific">Juglans regia</name>
    <name type="common">English walnut</name>
    <dbReference type="NCBI Taxonomy" id="51240"/>
    <lineage>
        <taxon>Eukaryota</taxon>
        <taxon>Viridiplantae</taxon>
        <taxon>Streptophyta</taxon>
        <taxon>Embryophyta</taxon>
        <taxon>Tracheophyta</taxon>
        <taxon>Spermatophyta</taxon>
        <taxon>Magnoliopsida</taxon>
        <taxon>eudicotyledons</taxon>
        <taxon>Gunneridae</taxon>
        <taxon>Pentapetalae</taxon>
        <taxon>rosids</taxon>
        <taxon>fabids</taxon>
        <taxon>Fagales</taxon>
        <taxon>Juglandaceae</taxon>
        <taxon>Juglans</taxon>
    </lineage>
</organism>
<dbReference type="InterPro" id="IPR002902">
    <property type="entry name" value="GNK2"/>
</dbReference>
<dbReference type="PROSITE" id="PS50011">
    <property type="entry name" value="PROTEIN_KINASE_DOM"/>
    <property type="match status" value="1"/>
</dbReference>
<feature type="domain" description="Gnk2-homologous" evidence="21">
    <location>
        <begin position="55"/>
        <end position="158"/>
    </location>
</feature>
<keyword evidence="8 18" id="KW-0547">Nucleotide-binding</keyword>
<reference evidence="23" key="1">
    <citation type="submission" date="2025-08" db="UniProtKB">
        <authorList>
            <consortium name="RefSeq"/>
        </authorList>
    </citation>
    <scope>IDENTIFICATION</scope>
    <source>
        <tissue evidence="23">Leaves</tissue>
    </source>
</reference>
<comment type="subcellular location">
    <subcellularLocation>
        <location evidence="1">Membrane</location>
        <topology evidence="1">Single-pass membrane protein</topology>
    </subcellularLocation>
</comment>
<gene>
    <name evidence="23" type="primary">LOC109013024</name>
</gene>
<dbReference type="InterPro" id="IPR038408">
    <property type="entry name" value="GNK2_sf"/>
</dbReference>
<keyword evidence="6" id="KW-0732">Signal</keyword>
<dbReference type="InterPro" id="IPR000719">
    <property type="entry name" value="Prot_kinase_dom"/>
</dbReference>
<feature type="binding site" evidence="18">
    <location>
        <position position="404"/>
    </location>
    <ligand>
        <name>ATP</name>
        <dbReference type="ChEBI" id="CHEBI:30616"/>
    </ligand>
</feature>
<dbReference type="GO" id="GO:0006955">
    <property type="term" value="P:immune response"/>
    <property type="evidence" value="ECO:0000318"/>
    <property type="project" value="GO_Central"/>
</dbReference>
<sequence length="693" mass="78578">MCFDLHCHFLLNYSSNPVCCHHIRKMEKEYVHSFLAFLIVSFFMRPNILAGGDSLLSTFCEEKFKNYTLNSPFENNLKLLLESWSASASSWATGFNNTFVGEGRDRVYGQALCRGDVNSTVCQICIENASQKILKQCKSEAAIIWFDLCQVRYSFQNFSSMMVYTGKYPDQKRVEMNKKVSNPVHFVQVLTYLMNYISNVTAFDPSTRMFATGEIKFSRKKTIYGLVQCTGDMAQQDCYNCLNSALKELQECCSSLEGGYVVSRNCNVRFHLDRFYYGSGLMLTYPTSNEAKWKIWMVVIVSCIPLSVLAVIVGFWASYHGRKKRTEIDDERSQNELIHELSRPTGVDITEEGELISSEELPFMNLSTLMAATDNFSDSNKLGIGGFGTVYKGVLPDGKTVAIKRLSRKSWQGLEEFKNEIIVIAKLQHRNLVKLLGCAIEGQEKLLVYEFMPNRSLDLFIFDSKKQSQLEWKTCYDIIVGIARGLLYLHEDSRLKIIHRDLKPNNVLLDHEMVAKISDFGMARIFGEDQNTANTKRVVGTYGYMAPEYAMEGLFSVKSDVYSFGVILLEIISGRKNSGFHLTGQAPTLLVYAWKLWNEGKEMEFVDPLLMESCMITQILKCMHIGLLCVQEDPADRPTISMVVVLLGKESIPLPKPKQPALSVGRVIQIDRFPISNIYPSVNDLTVSVPSPR</sequence>
<dbReference type="Gene3D" id="3.30.200.20">
    <property type="entry name" value="Phosphorylase Kinase, domain 1"/>
    <property type="match status" value="1"/>
</dbReference>
<keyword evidence="9" id="KW-0418">Kinase</keyword>
<dbReference type="InterPro" id="IPR017441">
    <property type="entry name" value="Protein_kinase_ATP_BS"/>
</dbReference>
<evidence type="ECO:0000256" key="16">
    <source>
        <dbReference type="ARBA" id="ARBA00047899"/>
    </source>
</evidence>
<feature type="transmembrane region" description="Helical" evidence="19">
    <location>
        <begin position="295"/>
        <end position="317"/>
    </location>
</feature>
<dbReference type="FunFam" id="1.10.510.10:FF:001697">
    <property type="entry name" value="Uncharacterized protein"/>
    <property type="match status" value="1"/>
</dbReference>
<keyword evidence="5 19" id="KW-0812">Transmembrane</keyword>
<evidence type="ECO:0000313" key="23">
    <source>
        <dbReference type="RefSeq" id="XP_035544308.1"/>
    </source>
</evidence>
<evidence type="ECO:0000256" key="3">
    <source>
        <dbReference type="ARBA" id="ARBA00022527"/>
    </source>
</evidence>
<evidence type="ECO:0000256" key="10">
    <source>
        <dbReference type="ARBA" id="ARBA00022840"/>
    </source>
</evidence>
<proteinExistence type="predicted"/>
<evidence type="ECO:0000256" key="17">
    <source>
        <dbReference type="ARBA" id="ARBA00048679"/>
    </source>
</evidence>
<dbReference type="PANTHER" id="PTHR27002:SF123">
    <property type="entry name" value="CYSTEINE-RICH RECEPTOR-LIKE PROTEIN KINASE 45"/>
    <property type="match status" value="1"/>
</dbReference>
<evidence type="ECO:0000313" key="22">
    <source>
        <dbReference type="Proteomes" id="UP000235220"/>
    </source>
</evidence>
<dbReference type="InterPro" id="IPR011009">
    <property type="entry name" value="Kinase-like_dom_sf"/>
</dbReference>
<dbReference type="SUPFAM" id="SSF56112">
    <property type="entry name" value="Protein kinase-like (PK-like)"/>
    <property type="match status" value="1"/>
</dbReference>